<dbReference type="WormBase" id="C17H1.3">
    <property type="protein sequence ID" value="CE15625"/>
    <property type="gene ID" value="WBGene00007656"/>
    <property type="gene designation" value="pals-2"/>
</dbReference>
<feature type="compositionally biased region" description="Basic and acidic residues" evidence="2">
    <location>
        <begin position="1"/>
        <end position="33"/>
    </location>
</feature>
<dbReference type="GeneID" id="182746"/>
<name>O45254_CAEEL</name>
<evidence type="ECO:0000313" key="5">
    <source>
        <dbReference type="WormBase" id="C17H1.3"/>
    </source>
</evidence>
<dbReference type="AlphaFoldDB" id="O45254"/>
<protein>
    <submittedName>
        <fullName evidence="3">Protein containing ALS2cr12 (ALS2CR12) signature</fullName>
    </submittedName>
</protein>
<dbReference type="AGR" id="WB:WBGene00007656"/>
<gene>
    <name evidence="3 5" type="primary">pals-2</name>
    <name evidence="5" type="ORF">C17H1.3</name>
    <name evidence="3" type="ORF">CELE_C17H1.3</name>
</gene>
<dbReference type="EMBL" id="BX284601">
    <property type="protein sequence ID" value="CAB07167.1"/>
    <property type="molecule type" value="Genomic_DNA"/>
</dbReference>
<dbReference type="HOGENOM" id="CLU_714195_0_0_1"/>
<dbReference type="CTD" id="182746"/>
<evidence type="ECO:0000256" key="2">
    <source>
        <dbReference type="SAM" id="MobiDB-lite"/>
    </source>
</evidence>
<dbReference type="SMR" id="O45254"/>
<sequence length="387" mass="45209">MTKVTEHLEKQLAENRVKQEEARRAREEEKQRSDNAFNNAERAFERKLEEQRKENQENQKELELEMDNSRLKHEMLYREKQKEHEDVMGAMRNASSAERSAAANMHEKELNLLRKTHESEMKNCEVQMEAIRQKGEREVRDVEDQMAKLHLERGAELDKHHKKMLKMVEKSHEDCTREKVKQHALKMLEMKNEGQRKAIEHKIVMEKLEQARGMSQRLAVNEANREVYRLFMAIMEPVNEARSNLGDIKALCDNNGEDYEDSDTACAEYYSSGIGNSRSIFDIRTNAFRDFVLNQPNCDHELVIACQTAINSMKKPMESTTIRSACTTLPRFMGEQRHLRITAILQNIDDLTSTLEAISDDVRLNFVSWKQLEIVEAVVEQKTIEKE</sequence>
<feature type="region of interest" description="Disordered" evidence="2">
    <location>
        <begin position="1"/>
        <end position="63"/>
    </location>
</feature>
<accession>O45254</accession>
<proteinExistence type="predicted"/>
<evidence type="ECO:0000313" key="4">
    <source>
        <dbReference type="Proteomes" id="UP000001940"/>
    </source>
</evidence>
<dbReference type="Bgee" id="WBGene00007656">
    <property type="expression patterns" value="Expressed in larva"/>
</dbReference>
<feature type="coiled-coil region" evidence="1">
    <location>
        <begin position="114"/>
        <end position="152"/>
    </location>
</feature>
<reference evidence="3 4" key="1">
    <citation type="journal article" date="1998" name="Science">
        <title>Genome sequence of the nematode C. elegans: a platform for investigating biology.</title>
        <authorList>
            <consortium name="The C. elegans sequencing consortium"/>
            <person name="Sulson J.E."/>
            <person name="Waterston R."/>
        </authorList>
    </citation>
    <scope>NUCLEOTIDE SEQUENCE [LARGE SCALE GENOMIC DNA]</scope>
    <source>
        <strain evidence="3 4">Bristol N2</strain>
    </source>
</reference>
<feature type="compositionally biased region" description="Basic and acidic residues" evidence="2">
    <location>
        <begin position="42"/>
        <end position="63"/>
    </location>
</feature>
<dbReference type="PIR" id="T19370">
    <property type="entry name" value="T19370"/>
</dbReference>
<dbReference type="RefSeq" id="NP_493295.1">
    <property type="nucleotide sequence ID" value="NM_060894.3"/>
</dbReference>
<evidence type="ECO:0000256" key="1">
    <source>
        <dbReference type="SAM" id="Coils"/>
    </source>
</evidence>
<organism evidence="3 4">
    <name type="scientific">Caenorhabditis elegans</name>
    <dbReference type="NCBI Taxonomy" id="6239"/>
    <lineage>
        <taxon>Eukaryota</taxon>
        <taxon>Metazoa</taxon>
        <taxon>Ecdysozoa</taxon>
        <taxon>Nematoda</taxon>
        <taxon>Chromadorea</taxon>
        <taxon>Rhabditida</taxon>
        <taxon>Rhabditina</taxon>
        <taxon>Rhabditomorpha</taxon>
        <taxon>Rhabditoidea</taxon>
        <taxon>Rhabditidae</taxon>
        <taxon>Peloderinae</taxon>
        <taxon>Caenorhabditis</taxon>
    </lineage>
</organism>
<dbReference type="FunCoup" id="O45254">
    <property type="interactions" value="1"/>
</dbReference>
<dbReference type="Proteomes" id="UP000001940">
    <property type="component" value="Chromosome I"/>
</dbReference>
<keyword evidence="4" id="KW-1185">Reference proteome</keyword>
<dbReference type="PaxDb" id="6239-C17H1.3"/>
<keyword evidence="1" id="KW-0175">Coiled coil</keyword>
<dbReference type="PhylomeDB" id="O45254"/>
<dbReference type="KEGG" id="cel:CELE_C17H1.3"/>
<dbReference type="UCSC" id="C17H1.3">
    <property type="organism name" value="c. elegans"/>
</dbReference>
<dbReference type="STRING" id="6239.C17H1.3.1"/>
<evidence type="ECO:0000313" key="3">
    <source>
        <dbReference type="EMBL" id="CAB07167.1"/>
    </source>
</evidence>
<dbReference type="InParanoid" id="O45254"/>